<organism evidence="7 8">
    <name type="scientific">Polyangium spumosum</name>
    <dbReference type="NCBI Taxonomy" id="889282"/>
    <lineage>
        <taxon>Bacteria</taxon>
        <taxon>Pseudomonadati</taxon>
        <taxon>Myxococcota</taxon>
        <taxon>Polyangia</taxon>
        <taxon>Polyangiales</taxon>
        <taxon>Polyangiaceae</taxon>
        <taxon>Polyangium</taxon>
    </lineage>
</organism>
<dbReference type="Gene3D" id="3.40.50.150">
    <property type="entry name" value="Vaccinia Virus protein VP39"/>
    <property type="match status" value="1"/>
</dbReference>
<gene>
    <name evidence="7" type="ORF">GF068_17410</name>
</gene>
<keyword evidence="8" id="KW-1185">Reference proteome</keyword>
<dbReference type="GO" id="GO:0009007">
    <property type="term" value="F:site-specific DNA-methyltransferase (adenine-specific) activity"/>
    <property type="evidence" value="ECO:0007669"/>
    <property type="project" value="UniProtKB-EC"/>
</dbReference>
<keyword evidence="4" id="KW-0949">S-adenosyl-L-methionine</keyword>
<dbReference type="PRINTS" id="PR00506">
    <property type="entry name" value="D21N6MTFRASE"/>
</dbReference>
<reference evidence="7 8" key="1">
    <citation type="submission" date="2019-10" db="EMBL/GenBank/DDBJ databases">
        <title>A soil myxobacterium in the family Polyangiaceae.</title>
        <authorList>
            <person name="Li Y."/>
            <person name="Wang J."/>
        </authorList>
    </citation>
    <scope>NUCLEOTIDE SEQUENCE [LARGE SCALE GENOMIC DNA]</scope>
    <source>
        <strain evidence="7 8">DSM 14734</strain>
    </source>
</reference>
<evidence type="ECO:0000256" key="2">
    <source>
        <dbReference type="ARBA" id="ARBA00022603"/>
    </source>
</evidence>
<evidence type="ECO:0000256" key="5">
    <source>
        <dbReference type="ARBA" id="ARBA00047942"/>
    </source>
</evidence>
<comment type="caution">
    <text evidence="7">The sequence shown here is derived from an EMBL/GenBank/DDBJ whole genome shotgun (WGS) entry which is preliminary data.</text>
</comment>
<dbReference type="InterPro" id="IPR002941">
    <property type="entry name" value="DNA_methylase_N4/N6"/>
</dbReference>
<comment type="catalytic activity">
    <reaction evidence="5">
        <text>a 2'-deoxyadenosine in DNA + S-adenosyl-L-methionine = an N(6)-methyl-2'-deoxyadenosine in DNA + S-adenosyl-L-homocysteine + H(+)</text>
        <dbReference type="Rhea" id="RHEA:15197"/>
        <dbReference type="Rhea" id="RHEA-COMP:12418"/>
        <dbReference type="Rhea" id="RHEA-COMP:12419"/>
        <dbReference type="ChEBI" id="CHEBI:15378"/>
        <dbReference type="ChEBI" id="CHEBI:57856"/>
        <dbReference type="ChEBI" id="CHEBI:59789"/>
        <dbReference type="ChEBI" id="CHEBI:90615"/>
        <dbReference type="ChEBI" id="CHEBI:90616"/>
        <dbReference type="EC" id="2.1.1.72"/>
    </reaction>
</comment>
<dbReference type="OrthoDB" id="7806498at2"/>
<protein>
    <recommendedName>
        <fullName evidence="1">site-specific DNA-methyltransferase (adenine-specific)</fullName>
        <ecNumber evidence="1">2.1.1.72</ecNumber>
    </recommendedName>
</protein>
<dbReference type="SUPFAM" id="SSF53335">
    <property type="entry name" value="S-adenosyl-L-methionine-dependent methyltransferases"/>
    <property type="match status" value="1"/>
</dbReference>
<dbReference type="GO" id="GO:0032259">
    <property type="term" value="P:methylation"/>
    <property type="evidence" value="ECO:0007669"/>
    <property type="project" value="UniProtKB-KW"/>
</dbReference>
<sequence length="282" mass="29843">MLASMLGSRMTDGTGALGGEGSLAEVLEGRAGWHLAAADALEFAEELPDGCAHAVWIDPPYCSGGYTETARRQARGMLTSGSVKKLGWFINDNMGSAGLVWLLRCVAVQAFRVLVEGGSLGVFCDWKMIPLLAPALESSGLRWQAMVVWDKEQPGLGTGFRAQHEVVLHFVKGTGVFHDARTGNVLRESRIPTPDRNHQTAKPVSLIERCLAVVVPPGGLVVDLFAGGGSTGVAARRLGMRFVGSEIDPGIAATAKAEISQARSVVRTRGPVAQIPLFGEGK</sequence>
<keyword evidence="3 7" id="KW-0808">Transferase</keyword>
<dbReference type="Proteomes" id="UP000440224">
    <property type="component" value="Unassembled WGS sequence"/>
</dbReference>
<evidence type="ECO:0000259" key="6">
    <source>
        <dbReference type="Pfam" id="PF01555"/>
    </source>
</evidence>
<feature type="domain" description="DNA methylase N-4/N-6" evidence="6">
    <location>
        <begin position="53"/>
        <end position="256"/>
    </location>
</feature>
<proteinExistence type="predicted"/>
<dbReference type="EC" id="2.1.1.72" evidence="1"/>
<dbReference type="GO" id="GO:0003677">
    <property type="term" value="F:DNA binding"/>
    <property type="evidence" value="ECO:0007669"/>
    <property type="project" value="InterPro"/>
</dbReference>
<dbReference type="InterPro" id="IPR029063">
    <property type="entry name" value="SAM-dependent_MTases_sf"/>
</dbReference>
<evidence type="ECO:0000256" key="1">
    <source>
        <dbReference type="ARBA" id="ARBA00011900"/>
    </source>
</evidence>
<name>A0A6N7PTU2_9BACT</name>
<dbReference type="EMBL" id="WJIE01000005">
    <property type="protein sequence ID" value="MRG93675.1"/>
    <property type="molecule type" value="Genomic_DNA"/>
</dbReference>
<keyword evidence="2 7" id="KW-0489">Methyltransferase</keyword>
<evidence type="ECO:0000256" key="4">
    <source>
        <dbReference type="ARBA" id="ARBA00022691"/>
    </source>
</evidence>
<evidence type="ECO:0000313" key="8">
    <source>
        <dbReference type="Proteomes" id="UP000440224"/>
    </source>
</evidence>
<accession>A0A6N7PTU2</accession>
<evidence type="ECO:0000313" key="7">
    <source>
        <dbReference type="EMBL" id="MRG93675.1"/>
    </source>
</evidence>
<evidence type="ECO:0000256" key="3">
    <source>
        <dbReference type="ARBA" id="ARBA00022679"/>
    </source>
</evidence>
<dbReference type="InterPro" id="IPR002295">
    <property type="entry name" value="N4/N6-MTase_EcoPI_Mod-like"/>
</dbReference>
<dbReference type="AlphaFoldDB" id="A0A6N7PTU2"/>
<dbReference type="Pfam" id="PF01555">
    <property type="entry name" value="N6_N4_Mtase"/>
    <property type="match status" value="1"/>
</dbReference>
<dbReference type="GO" id="GO:0008170">
    <property type="term" value="F:N-methyltransferase activity"/>
    <property type="evidence" value="ECO:0007669"/>
    <property type="project" value="InterPro"/>
</dbReference>